<comment type="caution">
    <text evidence="1">The sequence shown here is derived from an EMBL/GenBank/DDBJ whole genome shotgun (WGS) entry which is preliminary data.</text>
</comment>
<evidence type="ECO:0000313" key="2">
    <source>
        <dbReference type="Proteomes" id="UP000758603"/>
    </source>
</evidence>
<dbReference type="EMBL" id="JAGPXC010000004">
    <property type="protein sequence ID" value="KAH6654854.1"/>
    <property type="molecule type" value="Genomic_DNA"/>
</dbReference>
<dbReference type="Proteomes" id="UP000758603">
    <property type="component" value="Unassembled WGS sequence"/>
</dbReference>
<dbReference type="AlphaFoldDB" id="A0A9P8UMD5"/>
<gene>
    <name evidence="1" type="ORF">BKA67DRAFT_659117</name>
</gene>
<proteinExistence type="predicted"/>
<name>A0A9P8UMD5_9PEZI</name>
<evidence type="ECO:0000313" key="1">
    <source>
        <dbReference type="EMBL" id="KAH6654854.1"/>
    </source>
</evidence>
<reference evidence="1" key="1">
    <citation type="journal article" date="2021" name="Nat. Commun.">
        <title>Genetic determinants of endophytism in the Arabidopsis root mycobiome.</title>
        <authorList>
            <person name="Mesny F."/>
            <person name="Miyauchi S."/>
            <person name="Thiergart T."/>
            <person name="Pickel B."/>
            <person name="Atanasova L."/>
            <person name="Karlsson M."/>
            <person name="Huettel B."/>
            <person name="Barry K.W."/>
            <person name="Haridas S."/>
            <person name="Chen C."/>
            <person name="Bauer D."/>
            <person name="Andreopoulos W."/>
            <person name="Pangilinan J."/>
            <person name="LaButti K."/>
            <person name="Riley R."/>
            <person name="Lipzen A."/>
            <person name="Clum A."/>
            <person name="Drula E."/>
            <person name="Henrissat B."/>
            <person name="Kohler A."/>
            <person name="Grigoriev I.V."/>
            <person name="Martin F.M."/>
            <person name="Hacquard S."/>
        </authorList>
    </citation>
    <scope>NUCLEOTIDE SEQUENCE</scope>
    <source>
        <strain evidence="1">MPI-SDFR-AT-0073</strain>
    </source>
</reference>
<sequence length="216" mass="24641">MATPGPTLHLKCGHLYPSGSSSEVDMESLLQTKSFCSVCTNELSLQHKAFRSFTYQLAITLKASEYEQFDAAELYDIARDELFKSFRQDSQEAAAEDGGVTSSTEALDTLKLRMGLVTKLRERLLKEVQDVYGQNLAPRGHGKLRVFVRLVYLIFDAFLHRILSKDTWLSDENAMMGVIDGHMHRMVTHANVNVIDEDHWDEIGQRFVFWVDDMMD</sequence>
<accession>A0A9P8UMD5</accession>
<protein>
    <submittedName>
        <fullName evidence="1">Uncharacterized protein</fullName>
    </submittedName>
</protein>
<dbReference type="GeneID" id="70136292"/>
<organism evidence="1 2">
    <name type="scientific">Truncatella angustata</name>
    <dbReference type="NCBI Taxonomy" id="152316"/>
    <lineage>
        <taxon>Eukaryota</taxon>
        <taxon>Fungi</taxon>
        <taxon>Dikarya</taxon>
        <taxon>Ascomycota</taxon>
        <taxon>Pezizomycotina</taxon>
        <taxon>Sordariomycetes</taxon>
        <taxon>Xylariomycetidae</taxon>
        <taxon>Amphisphaeriales</taxon>
        <taxon>Sporocadaceae</taxon>
        <taxon>Truncatella</taxon>
    </lineage>
</organism>
<keyword evidence="2" id="KW-1185">Reference proteome</keyword>
<dbReference type="RefSeq" id="XP_045959124.1">
    <property type="nucleotide sequence ID" value="XM_046107401.1"/>
</dbReference>